<dbReference type="PANTHER" id="PTHR24148">
    <property type="entry name" value="ANKYRIN REPEAT DOMAIN-CONTAINING PROTEIN 39 HOMOLOG-RELATED"/>
    <property type="match status" value="1"/>
</dbReference>
<evidence type="ECO:0000313" key="2">
    <source>
        <dbReference type="EMBL" id="KLU90417.1"/>
    </source>
</evidence>
<organism evidence="3 4">
    <name type="scientific">Magnaporthiopsis poae (strain ATCC 64411 / 73-15)</name>
    <name type="common">Kentucky bluegrass fungus</name>
    <name type="synonym">Magnaporthe poae</name>
    <dbReference type="NCBI Taxonomy" id="644358"/>
    <lineage>
        <taxon>Eukaryota</taxon>
        <taxon>Fungi</taxon>
        <taxon>Dikarya</taxon>
        <taxon>Ascomycota</taxon>
        <taxon>Pezizomycotina</taxon>
        <taxon>Sordariomycetes</taxon>
        <taxon>Sordariomycetidae</taxon>
        <taxon>Magnaporthales</taxon>
        <taxon>Magnaporthaceae</taxon>
        <taxon>Magnaporthiopsis</taxon>
    </lineage>
</organism>
<dbReference type="AlphaFoldDB" id="A0A0C4EC57"/>
<sequence length="676" mass="76516">MPPFNHYQYQALCVEDAIRLVVLDAATDNEAPLSCSLIQRPRSARHIEYFAISYAWGVPEFTRTLEIRHDDGDDTSYLRITSNVEALLRHFRTPDNPCYLWIDAICLNQDDETEKAQQIPMMGRIYEEAKGVQIWVGPSVPATPKLFAFFRKSSRIRRAEQSQMARRIVFFMTKYFHGPGPGLHVIIDFFQRPWFSRRWIIQEACLARQATVHCGNCSIPLPVLALAARQFQNLDLSDYPIRMAANLGRPSAGLSVLELLWNFHEAACLEPRDRIGALLGLVGEESRFPVDCAAPWTDLYKQAASFILRTGGNDVRLQVLLHLFEFGPLAASPGGSYPSWVPDWTKTRRRDLPYHSRIRNVDTFEPYPSSPGYPALASLGFHHETFQIYGDALIATPQVCKVTFAKSLLQPPKDEEQRAEQAIAVLRELLTKVPDAITHIFTLSSLIKAVTGFRYPKAERERLALKTPSLDNYLDEIGQRLPNGRASRMLDSLRNLPSVLQHGSLLVLNPLGPEPEACRGYGIGPKGTRVGDMMIPLWYPDWDSDASFIFPGESVTAINAVTMLAVKPTGEKCFQHGVVSLDEEARHGFSVIRSHPPFHYVLATAPDDKALERDIEGVSRRCERLLGRHFFLEDEPDFLPSRRRARFPRSRLIWAECVPNMFISKPRAEIARVRLG</sequence>
<dbReference type="InterPro" id="IPR010730">
    <property type="entry name" value="HET"/>
</dbReference>
<dbReference type="PANTHER" id="PTHR24148:SF64">
    <property type="entry name" value="HETEROKARYON INCOMPATIBILITY DOMAIN-CONTAINING PROTEIN"/>
    <property type="match status" value="1"/>
</dbReference>
<dbReference type="EMBL" id="GL876975">
    <property type="protein sequence ID" value="KLU90417.1"/>
    <property type="molecule type" value="Genomic_DNA"/>
</dbReference>
<reference evidence="3" key="5">
    <citation type="submission" date="2015-06" db="UniProtKB">
        <authorList>
            <consortium name="EnsemblFungi"/>
        </authorList>
    </citation>
    <scope>IDENTIFICATION</scope>
    <source>
        <strain evidence="3">ATCC 64411</strain>
    </source>
</reference>
<dbReference type="eggNOG" id="ENOG502T6D4">
    <property type="taxonomic scope" value="Eukaryota"/>
</dbReference>
<evidence type="ECO:0000313" key="4">
    <source>
        <dbReference type="Proteomes" id="UP000011715"/>
    </source>
</evidence>
<evidence type="ECO:0000259" key="1">
    <source>
        <dbReference type="Pfam" id="PF06985"/>
    </source>
</evidence>
<reference evidence="3" key="4">
    <citation type="journal article" date="2015" name="G3 (Bethesda)">
        <title>Genome sequences of three phytopathogenic species of the Magnaporthaceae family of fungi.</title>
        <authorList>
            <person name="Okagaki L.H."/>
            <person name="Nunes C.C."/>
            <person name="Sailsbery J."/>
            <person name="Clay B."/>
            <person name="Brown D."/>
            <person name="John T."/>
            <person name="Oh Y."/>
            <person name="Young N."/>
            <person name="Fitzgerald M."/>
            <person name="Haas B.J."/>
            <person name="Zeng Q."/>
            <person name="Young S."/>
            <person name="Adiconis X."/>
            <person name="Fan L."/>
            <person name="Levin J.Z."/>
            <person name="Mitchell T.K."/>
            <person name="Okubara P.A."/>
            <person name="Farman M.L."/>
            <person name="Kohn L.M."/>
            <person name="Birren B."/>
            <person name="Ma L.-J."/>
            <person name="Dean R.A."/>
        </authorList>
    </citation>
    <scope>NUCLEOTIDE SEQUENCE</scope>
    <source>
        <strain evidence="3">ATCC 64411 / 73-15</strain>
    </source>
</reference>
<dbReference type="EMBL" id="ADBL01002296">
    <property type="status" value="NOT_ANNOTATED_CDS"/>
    <property type="molecule type" value="Genomic_DNA"/>
</dbReference>
<dbReference type="EnsemblFungi" id="MAPG_10271T0">
    <property type="protein sequence ID" value="MAPG_10271T0"/>
    <property type="gene ID" value="MAPG_10271"/>
</dbReference>
<dbReference type="OMA" id="DAITHIF"/>
<dbReference type="VEuPathDB" id="FungiDB:MAPG_10271"/>
<protein>
    <recommendedName>
        <fullName evidence="1">Heterokaryon incompatibility domain-containing protein</fullName>
    </recommendedName>
</protein>
<dbReference type="STRING" id="644358.A0A0C4EC57"/>
<gene>
    <name evidence="2" type="ORF">MAPG_10271</name>
</gene>
<reference evidence="4" key="2">
    <citation type="submission" date="2010-05" db="EMBL/GenBank/DDBJ databases">
        <title>The genome sequence of Magnaporthe poae strain ATCC 64411.</title>
        <authorList>
            <person name="Ma L.-J."/>
            <person name="Dead R."/>
            <person name="Young S."/>
            <person name="Zeng Q."/>
            <person name="Koehrsen M."/>
            <person name="Alvarado L."/>
            <person name="Berlin A."/>
            <person name="Chapman S.B."/>
            <person name="Chen Z."/>
            <person name="Freedman E."/>
            <person name="Gellesch M."/>
            <person name="Goldberg J."/>
            <person name="Griggs A."/>
            <person name="Gujja S."/>
            <person name="Heilman E.R."/>
            <person name="Heiman D."/>
            <person name="Hepburn T."/>
            <person name="Howarth C."/>
            <person name="Jen D."/>
            <person name="Larson L."/>
            <person name="Mehta T."/>
            <person name="Neiman D."/>
            <person name="Pearson M."/>
            <person name="Roberts A."/>
            <person name="Saif S."/>
            <person name="Shea T."/>
            <person name="Shenoy N."/>
            <person name="Sisk P."/>
            <person name="Stolte C."/>
            <person name="Sykes S."/>
            <person name="Walk T."/>
            <person name="White J."/>
            <person name="Yandava C."/>
            <person name="Haas B."/>
            <person name="Nusbaum C."/>
            <person name="Birren B."/>
        </authorList>
    </citation>
    <scope>NUCLEOTIDE SEQUENCE [LARGE SCALE GENOMIC DNA]</scope>
    <source>
        <strain evidence="4">ATCC 64411 / 73-15</strain>
    </source>
</reference>
<accession>A0A0C4EC57</accession>
<feature type="domain" description="Heterokaryon incompatibility" evidence="1">
    <location>
        <begin position="49"/>
        <end position="203"/>
    </location>
</feature>
<name>A0A0C4EC57_MAGP6</name>
<dbReference type="InterPro" id="IPR052895">
    <property type="entry name" value="HetReg/Transcr_Mod"/>
</dbReference>
<evidence type="ECO:0000313" key="3">
    <source>
        <dbReference type="EnsemblFungi" id="MAPG_10271T0"/>
    </source>
</evidence>
<dbReference type="OrthoDB" id="2157530at2759"/>
<dbReference type="Proteomes" id="UP000011715">
    <property type="component" value="Unassembled WGS sequence"/>
</dbReference>
<keyword evidence="4" id="KW-1185">Reference proteome</keyword>
<proteinExistence type="predicted"/>
<reference evidence="2" key="3">
    <citation type="submission" date="2011-03" db="EMBL/GenBank/DDBJ databases">
        <title>Annotation of Magnaporthe poae ATCC 64411.</title>
        <authorList>
            <person name="Ma L.-J."/>
            <person name="Dead R."/>
            <person name="Young S.K."/>
            <person name="Zeng Q."/>
            <person name="Gargeya S."/>
            <person name="Fitzgerald M."/>
            <person name="Haas B."/>
            <person name="Abouelleil A."/>
            <person name="Alvarado L."/>
            <person name="Arachchi H.M."/>
            <person name="Berlin A."/>
            <person name="Brown A."/>
            <person name="Chapman S.B."/>
            <person name="Chen Z."/>
            <person name="Dunbar C."/>
            <person name="Freedman E."/>
            <person name="Gearin G."/>
            <person name="Gellesch M."/>
            <person name="Goldberg J."/>
            <person name="Griggs A."/>
            <person name="Gujja S."/>
            <person name="Heiman D."/>
            <person name="Howarth C."/>
            <person name="Larson L."/>
            <person name="Lui A."/>
            <person name="MacDonald P.J.P."/>
            <person name="Mehta T."/>
            <person name="Montmayeur A."/>
            <person name="Murphy C."/>
            <person name="Neiman D."/>
            <person name="Pearson M."/>
            <person name="Priest M."/>
            <person name="Roberts A."/>
            <person name="Saif S."/>
            <person name="Shea T."/>
            <person name="Shenoy N."/>
            <person name="Sisk P."/>
            <person name="Stolte C."/>
            <person name="Sykes S."/>
            <person name="Yandava C."/>
            <person name="Wortman J."/>
            <person name="Nusbaum C."/>
            <person name="Birren B."/>
        </authorList>
    </citation>
    <scope>NUCLEOTIDE SEQUENCE</scope>
    <source>
        <strain evidence="2">ATCC 64411</strain>
    </source>
</reference>
<reference evidence="2" key="1">
    <citation type="submission" date="2010-05" db="EMBL/GenBank/DDBJ databases">
        <title>The Genome Sequence of Magnaporthe poae strain ATCC 64411.</title>
        <authorList>
            <consortium name="The Broad Institute Genome Sequencing Platform"/>
            <consortium name="Broad Institute Genome Sequencing Center for Infectious Disease"/>
            <person name="Ma L.-J."/>
            <person name="Dead R."/>
            <person name="Young S."/>
            <person name="Zeng Q."/>
            <person name="Koehrsen M."/>
            <person name="Alvarado L."/>
            <person name="Berlin A."/>
            <person name="Chapman S.B."/>
            <person name="Chen Z."/>
            <person name="Freedman E."/>
            <person name="Gellesch M."/>
            <person name="Goldberg J."/>
            <person name="Griggs A."/>
            <person name="Gujja S."/>
            <person name="Heilman E.R."/>
            <person name="Heiman D."/>
            <person name="Hepburn T."/>
            <person name="Howarth C."/>
            <person name="Jen D."/>
            <person name="Larson L."/>
            <person name="Mehta T."/>
            <person name="Neiman D."/>
            <person name="Pearson M."/>
            <person name="Roberts A."/>
            <person name="Saif S."/>
            <person name="Shea T."/>
            <person name="Shenoy N."/>
            <person name="Sisk P."/>
            <person name="Stolte C."/>
            <person name="Sykes S."/>
            <person name="Walk T."/>
            <person name="White J."/>
            <person name="Yandava C."/>
            <person name="Haas B."/>
            <person name="Nusbaum C."/>
            <person name="Birren B."/>
        </authorList>
    </citation>
    <scope>NUCLEOTIDE SEQUENCE</scope>
    <source>
        <strain evidence="2">ATCC 64411</strain>
    </source>
</reference>
<dbReference type="Pfam" id="PF06985">
    <property type="entry name" value="HET"/>
    <property type="match status" value="1"/>
</dbReference>